<evidence type="ECO:0000313" key="1">
    <source>
        <dbReference type="EMBL" id="AKK06316.1"/>
    </source>
</evidence>
<accession>A0A0G3GYT0</accession>
<dbReference type="KEGG" id="cmv:CMUST_10000"/>
<organism evidence="1 2">
    <name type="scientific">Corynebacterium mustelae</name>
    <dbReference type="NCBI Taxonomy" id="571915"/>
    <lineage>
        <taxon>Bacteria</taxon>
        <taxon>Bacillati</taxon>
        <taxon>Actinomycetota</taxon>
        <taxon>Actinomycetes</taxon>
        <taxon>Mycobacteriales</taxon>
        <taxon>Corynebacteriaceae</taxon>
        <taxon>Corynebacterium</taxon>
    </lineage>
</organism>
<dbReference type="PATRIC" id="fig|571915.4.peg.2123"/>
<evidence type="ECO:0000313" key="2">
    <source>
        <dbReference type="Proteomes" id="UP000035199"/>
    </source>
</evidence>
<proteinExistence type="predicted"/>
<dbReference type="EMBL" id="CP011542">
    <property type="protein sequence ID" value="AKK06316.1"/>
    <property type="molecule type" value="Genomic_DNA"/>
</dbReference>
<dbReference type="AlphaFoldDB" id="A0A0G3GYT0"/>
<sequence>MAKLRARSCLTCKPRDLLPDPDPGNTQDHFDWRNKFNDAATTFFRSSSTSNYNLEEYCRGMEGITKRGDTDLLLHTEPVRYL</sequence>
<gene>
    <name evidence="1" type="ORF">CMUST_10000</name>
</gene>
<name>A0A0G3GYT0_9CORY</name>
<keyword evidence="2" id="KW-1185">Reference proteome</keyword>
<reference evidence="2" key="2">
    <citation type="submission" date="2015-05" db="EMBL/GenBank/DDBJ databases">
        <title>Complete genome sequence of Corynebacterium mustelae DSM 45274, isolated from various tissues of a male ferret with lethal sepsis.</title>
        <authorList>
            <person name="Ruckert C."/>
            <person name="Albersmeier A."/>
            <person name="Winkler A."/>
            <person name="Tauch A."/>
        </authorList>
    </citation>
    <scope>NUCLEOTIDE SEQUENCE [LARGE SCALE GENOMIC DNA]</scope>
    <source>
        <strain evidence="2">DSM 45274</strain>
    </source>
</reference>
<dbReference type="RefSeq" id="WP_144414175.1">
    <property type="nucleotide sequence ID" value="NZ_CP011542.1"/>
</dbReference>
<protein>
    <submittedName>
        <fullName evidence="1">Uncharacterized protein</fullName>
    </submittedName>
</protein>
<dbReference type="Proteomes" id="UP000035199">
    <property type="component" value="Chromosome"/>
</dbReference>
<reference evidence="1 2" key="1">
    <citation type="journal article" date="2015" name="Genome Announc.">
        <title>Complete Genome Sequence of the Type Strain Corynebacterium mustelae DSM 45274, Isolated from Various Tissues of a Male Ferret with Lethal Sepsis.</title>
        <authorList>
            <person name="Ruckert C."/>
            <person name="Eimer J."/>
            <person name="Winkler A."/>
            <person name="Tauch A."/>
        </authorList>
    </citation>
    <scope>NUCLEOTIDE SEQUENCE [LARGE SCALE GENOMIC DNA]</scope>
    <source>
        <strain evidence="1 2">DSM 45274</strain>
    </source>
</reference>
<dbReference type="STRING" id="571915.CMUST_10000"/>